<proteinExistence type="predicted"/>
<comment type="caution">
    <text evidence="1">The sequence shown here is derived from an EMBL/GenBank/DDBJ whole genome shotgun (WGS) entry which is preliminary data.</text>
</comment>
<dbReference type="EMBL" id="SNRX01000001">
    <property type="protein sequence ID" value="KAA6303676.1"/>
    <property type="molecule type" value="Genomic_DNA"/>
</dbReference>
<sequence length="343" mass="39122">MKKGQIINSMFCCLLCIACTNNNRTIPMQAEAVFDDYTVKLPEEAVLVKELVKEYRWKIELPSDVFSSIIAYETSKTIPIKDYVETIFKMNDSDKFKQYLDSEKEENNSQFDIYVRNYRGRAGKSALAVSISSSYIIFDEINTQNRFVFELSSLMNDHAYIVDSIISSFTKISNESFIDNTINDNEDQADFQTFPSAGFKVKCDCKLFVNTTFIEMAKQQGGNNVIAAYACAENEDNPDIGAITNINIYDQSESYKNVPESGYRLFEEKYIEQYATNLKEAGVSFDLVTYQGVSAIEYTFDQMGLPTKAVVFLKNRKSYLLQVGTRNNLVAKYRSLKNSFVIL</sequence>
<protein>
    <submittedName>
        <fullName evidence="1">Uncharacterized protein</fullName>
    </submittedName>
</protein>
<accession>A0A5M8P5X5</accession>
<dbReference type="Proteomes" id="UP000324575">
    <property type="component" value="Unassembled WGS sequence"/>
</dbReference>
<reference evidence="1 2" key="1">
    <citation type="submission" date="2019-03" db="EMBL/GenBank/DDBJ databases">
        <title>Single cell metagenomics reveals metabolic interactions within the superorganism composed of flagellate Streblomastix strix and complex community of Bacteroidetes bacteria on its surface.</title>
        <authorList>
            <person name="Treitli S.C."/>
            <person name="Kolisko M."/>
            <person name="Husnik F."/>
            <person name="Keeling P."/>
            <person name="Hampl V."/>
        </authorList>
    </citation>
    <scope>NUCLEOTIDE SEQUENCE [LARGE SCALE GENOMIC DNA]</scope>
    <source>
        <strain evidence="1">St1</strain>
    </source>
</reference>
<evidence type="ECO:0000313" key="1">
    <source>
        <dbReference type="EMBL" id="KAA6303676.1"/>
    </source>
</evidence>
<gene>
    <name evidence="1" type="ORF">EZS26_000227</name>
</gene>
<dbReference type="AlphaFoldDB" id="A0A5M8P5X5"/>
<name>A0A5M8P5X5_9BACT</name>
<evidence type="ECO:0000313" key="2">
    <source>
        <dbReference type="Proteomes" id="UP000324575"/>
    </source>
</evidence>
<organism evidence="1 2">
    <name type="scientific">Candidatus Ordinivivax streblomastigis</name>
    <dbReference type="NCBI Taxonomy" id="2540710"/>
    <lineage>
        <taxon>Bacteria</taxon>
        <taxon>Pseudomonadati</taxon>
        <taxon>Bacteroidota</taxon>
        <taxon>Bacteroidia</taxon>
        <taxon>Bacteroidales</taxon>
        <taxon>Candidatus Ordinivivax</taxon>
    </lineage>
</organism>